<feature type="transmembrane region" description="Helical" evidence="1">
    <location>
        <begin position="82"/>
        <end position="107"/>
    </location>
</feature>
<name>A0ABS0KZ44_9BACT</name>
<keyword evidence="1" id="KW-1133">Transmembrane helix</keyword>
<dbReference type="RefSeq" id="WP_196954169.1">
    <property type="nucleotide sequence ID" value="NZ_JADWYK010000003.1"/>
</dbReference>
<feature type="transmembrane region" description="Helical" evidence="1">
    <location>
        <begin position="42"/>
        <end position="62"/>
    </location>
</feature>
<keyword evidence="1" id="KW-0812">Transmembrane</keyword>
<dbReference type="Proteomes" id="UP000601099">
    <property type="component" value="Unassembled WGS sequence"/>
</dbReference>
<keyword evidence="1" id="KW-0472">Membrane</keyword>
<evidence type="ECO:0000256" key="1">
    <source>
        <dbReference type="SAM" id="Phobius"/>
    </source>
</evidence>
<comment type="caution">
    <text evidence="2">The sequence shown here is derived from an EMBL/GenBank/DDBJ whole genome shotgun (WGS) entry which is preliminary data.</text>
</comment>
<gene>
    <name evidence="2" type="ORF">I5L79_06240</name>
</gene>
<feature type="transmembrane region" description="Helical" evidence="1">
    <location>
        <begin position="6"/>
        <end position="30"/>
    </location>
</feature>
<reference evidence="2 3" key="1">
    <citation type="submission" date="2020-11" db="EMBL/GenBank/DDBJ databases">
        <title>Hymenobacter sp.</title>
        <authorList>
            <person name="Kim M.K."/>
        </authorList>
    </citation>
    <scope>NUCLEOTIDE SEQUENCE [LARGE SCALE GENOMIC DNA]</scope>
    <source>
        <strain evidence="2 3">BT594</strain>
    </source>
</reference>
<proteinExistence type="predicted"/>
<sequence>MMLFLLIFLGAVVAQLVLPWWIVGPVAFVLSFWRGQTGGRAFLAGFSGVGLSWLLPAAWWQVHTGSILSQRVATLLPLGGNGWVLALVAAVLAGLLGGLAALAGVWLRQAFRPRPPQPATADASMAAK</sequence>
<accession>A0ABS0KZ44</accession>
<protein>
    <recommendedName>
        <fullName evidence="4">Apolipoprotein N-acyltransferase</fullName>
    </recommendedName>
</protein>
<evidence type="ECO:0000313" key="2">
    <source>
        <dbReference type="EMBL" id="MBG8553136.1"/>
    </source>
</evidence>
<dbReference type="EMBL" id="JADWYK010000003">
    <property type="protein sequence ID" value="MBG8553136.1"/>
    <property type="molecule type" value="Genomic_DNA"/>
</dbReference>
<evidence type="ECO:0000313" key="3">
    <source>
        <dbReference type="Proteomes" id="UP000601099"/>
    </source>
</evidence>
<evidence type="ECO:0008006" key="4">
    <source>
        <dbReference type="Google" id="ProtNLM"/>
    </source>
</evidence>
<keyword evidence="3" id="KW-1185">Reference proteome</keyword>
<organism evidence="2 3">
    <name type="scientific">Hymenobacter guriensis</name>
    <dbReference type="NCBI Taxonomy" id="2793065"/>
    <lineage>
        <taxon>Bacteria</taxon>
        <taxon>Pseudomonadati</taxon>
        <taxon>Bacteroidota</taxon>
        <taxon>Cytophagia</taxon>
        <taxon>Cytophagales</taxon>
        <taxon>Hymenobacteraceae</taxon>
        <taxon>Hymenobacter</taxon>
    </lineage>
</organism>